<protein>
    <recommendedName>
        <fullName evidence="4">DUF4369 domain-containing protein</fullName>
    </recommendedName>
</protein>
<evidence type="ECO:0000256" key="1">
    <source>
        <dbReference type="SAM" id="SignalP"/>
    </source>
</evidence>
<gene>
    <name evidence="2" type="ORF">GA398_14875</name>
</gene>
<reference evidence="2 3" key="1">
    <citation type="journal article" date="2019" name="Nat. Med.">
        <title>A library of human gut bacterial isolates paired with longitudinal multiomics data enables mechanistic microbiome research.</title>
        <authorList>
            <person name="Poyet M."/>
            <person name="Groussin M."/>
            <person name="Gibbons S.M."/>
            <person name="Avila-Pacheco J."/>
            <person name="Jiang X."/>
            <person name="Kearney S.M."/>
            <person name="Perrotta A.R."/>
            <person name="Berdy B."/>
            <person name="Zhao S."/>
            <person name="Lieberman T.D."/>
            <person name="Swanson P.K."/>
            <person name="Smith M."/>
            <person name="Roesemann S."/>
            <person name="Alexander J.E."/>
            <person name="Rich S.A."/>
            <person name="Livny J."/>
            <person name="Vlamakis H."/>
            <person name="Clish C."/>
            <person name="Bullock K."/>
            <person name="Deik A."/>
            <person name="Scott J."/>
            <person name="Pierce K.A."/>
            <person name="Xavier R.J."/>
            <person name="Alm E.J."/>
        </authorList>
    </citation>
    <scope>NUCLEOTIDE SEQUENCE [LARGE SCALE GENOMIC DNA]</scope>
    <source>
        <strain evidence="2 3">BIOML-A58</strain>
    </source>
</reference>
<accession>A0A7J5PV28</accession>
<evidence type="ECO:0000313" key="3">
    <source>
        <dbReference type="Proteomes" id="UP000434604"/>
    </source>
</evidence>
<evidence type="ECO:0000313" key="2">
    <source>
        <dbReference type="EMBL" id="KAB6146682.1"/>
    </source>
</evidence>
<dbReference type="AlphaFoldDB" id="A0A7J5PV28"/>
<evidence type="ECO:0008006" key="4">
    <source>
        <dbReference type="Google" id="ProtNLM"/>
    </source>
</evidence>
<name>A0A7J5PV28_9BACE</name>
<feature type="signal peptide" evidence="1">
    <location>
        <begin position="1"/>
        <end position="27"/>
    </location>
</feature>
<keyword evidence="1" id="KW-0732">Signal</keyword>
<feature type="chain" id="PRO_5029911431" description="DUF4369 domain-containing protein" evidence="1">
    <location>
        <begin position="28"/>
        <end position="268"/>
    </location>
</feature>
<dbReference type="Proteomes" id="UP000434604">
    <property type="component" value="Unassembled WGS sequence"/>
</dbReference>
<dbReference type="EMBL" id="WDED01000022">
    <property type="protein sequence ID" value="KAB6146682.1"/>
    <property type="molecule type" value="Genomic_DNA"/>
</dbReference>
<dbReference type="RefSeq" id="WP_151935026.1">
    <property type="nucleotide sequence ID" value="NZ_WDED01000022.1"/>
</dbReference>
<proteinExistence type="predicted"/>
<comment type="caution">
    <text evidence="2">The sequence shown here is derived from an EMBL/GenBank/DDBJ whole genome shotgun (WGS) entry which is preliminary data.</text>
</comment>
<sequence>MRINKWIPVALAINIILLLLYSMRSQAATLEKDINSYVGEVKLSDTRMSIRLTFDDANIGTLKISKWNKRLGKTKIEESYFASLEADTLTLAGEIFYDIKYLFKRGREKCYIYPLNASTDGVLFCDKSIRRIELKGKKETNTDSLFLSRIIDGDFFAQEHSEEQDYILVIRHCLSHTDETYDETLSEGLTRMLRKYPQKIEGLRKALKRLSPRQKEKANYEMMVLIVSAWMMEQDSDSIDPKDFYHTYPFFKKCSMIDKILMEQCNNL</sequence>
<organism evidence="2 3">
    <name type="scientific">Bacteroides xylanisolvens</name>
    <dbReference type="NCBI Taxonomy" id="371601"/>
    <lineage>
        <taxon>Bacteria</taxon>
        <taxon>Pseudomonadati</taxon>
        <taxon>Bacteroidota</taxon>
        <taxon>Bacteroidia</taxon>
        <taxon>Bacteroidales</taxon>
        <taxon>Bacteroidaceae</taxon>
        <taxon>Bacteroides</taxon>
    </lineage>
</organism>